<dbReference type="Proteomes" id="UP000676409">
    <property type="component" value="Chromosome"/>
</dbReference>
<keyword evidence="4" id="KW-1185">Reference proteome</keyword>
<feature type="binding site" evidence="2">
    <location>
        <position position="58"/>
    </location>
    <ligand>
        <name>substrate</name>
    </ligand>
</feature>
<gene>
    <name evidence="3" type="ORF">KCG34_15540</name>
</gene>
<dbReference type="GO" id="GO:0016787">
    <property type="term" value="F:hydrolase activity"/>
    <property type="evidence" value="ECO:0007669"/>
    <property type="project" value="UniProtKB-KW"/>
</dbReference>
<accession>A0A975FWC2</accession>
<dbReference type="InterPro" id="IPR029033">
    <property type="entry name" value="His_PPase_superfam"/>
</dbReference>
<dbReference type="InterPro" id="IPR013078">
    <property type="entry name" value="His_Pase_superF_clade-1"/>
</dbReference>
<evidence type="ECO:0000313" key="4">
    <source>
        <dbReference type="Proteomes" id="UP000676409"/>
    </source>
</evidence>
<proteinExistence type="predicted"/>
<evidence type="ECO:0000256" key="1">
    <source>
        <dbReference type="ARBA" id="ARBA00022801"/>
    </source>
</evidence>
<sequence length="161" mass="17286">MPQLILLRHAKAESVSSTGRDFDRGLTERGHRDAAIMGRVLAQAGFAPDLVLVSTARRALETWEGVAPAFPAARVEEDRALYLASREQLAEAARDGLDSGALMIVGHNPGLHELALMLAGSEPDRLDSFPTAAAAVFDMRPGKRPLLQRMLVPRDHGGGSL</sequence>
<dbReference type="Gene3D" id="3.40.50.1240">
    <property type="entry name" value="Phosphoglycerate mutase-like"/>
    <property type="match status" value="1"/>
</dbReference>
<dbReference type="EMBL" id="CP073078">
    <property type="protein sequence ID" value="QUD86500.1"/>
    <property type="molecule type" value="Genomic_DNA"/>
</dbReference>
<evidence type="ECO:0000313" key="3">
    <source>
        <dbReference type="EMBL" id="QUD86500.1"/>
    </source>
</evidence>
<dbReference type="CDD" id="cd07067">
    <property type="entry name" value="HP_PGM_like"/>
    <property type="match status" value="1"/>
</dbReference>
<dbReference type="RefSeq" id="WP_211936552.1">
    <property type="nucleotide sequence ID" value="NZ_CP073078.1"/>
</dbReference>
<dbReference type="KEGG" id="caul:KCG34_15540"/>
<reference evidence="3" key="1">
    <citation type="submission" date="2021-04" db="EMBL/GenBank/DDBJ databases">
        <title>The complete genome sequence of Caulobacter sp. S6.</title>
        <authorList>
            <person name="Tang Y."/>
            <person name="Ouyang W."/>
            <person name="Liu Q."/>
            <person name="Huang B."/>
            <person name="Guo Z."/>
            <person name="Lei P."/>
        </authorList>
    </citation>
    <scope>NUCLEOTIDE SEQUENCE</scope>
    <source>
        <strain evidence="3">S6</strain>
    </source>
</reference>
<keyword evidence="1" id="KW-0378">Hydrolase</keyword>
<evidence type="ECO:0000256" key="2">
    <source>
        <dbReference type="PIRSR" id="PIRSR613078-2"/>
    </source>
</evidence>
<dbReference type="AlphaFoldDB" id="A0A975FWC2"/>
<dbReference type="PANTHER" id="PTHR20935:SF1">
    <property type="entry name" value="SLL1549 PROTEIN"/>
    <property type="match status" value="1"/>
</dbReference>
<name>A0A975FWC2_9CAUL</name>
<organism evidence="3 4">
    <name type="scientific">Phenylobacterium montanum</name>
    <dbReference type="NCBI Taxonomy" id="2823693"/>
    <lineage>
        <taxon>Bacteria</taxon>
        <taxon>Pseudomonadati</taxon>
        <taxon>Pseudomonadota</taxon>
        <taxon>Alphaproteobacteria</taxon>
        <taxon>Caulobacterales</taxon>
        <taxon>Caulobacteraceae</taxon>
        <taxon>Phenylobacterium</taxon>
    </lineage>
</organism>
<dbReference type="SMART" id="SM00855">
    <property type="entry name" value="PGAM"/>
    <property type="match status" value="1"/>
</dbReference>
<dbReference type="Pfam" id="PF00300">
    <property type="entry name" value="His_Phos_1"/>
    <property type="match status" value="1"/>
</dbReference>
<dbReference type="PANTHER" id="PTHR20935">
    <property type="entry name" value="PHOSPHOGLYCERATE MUTASE-RELATED"/>
    <property type="match status" value="1"/>
</dbReference>
<dbReference type="SUPFAM" id="SSF53254">
    <property type="entry name" value="Phosphoglycerate mutase-like"/>
    <property type="match status" value="1"/>
</dbReference>
<dbReference type="InterPro" id="IPR051021">
    <property type="entry name" value="Mito_Ser/Thr_phosphatase"/>
</dbReference>
<protein>
    <submittedName>
        <fullName evidence="3">Histidine phosphatase family protein</fullName>
    </submittedName>
</protein>